<dbReference type="PANTHER" id="PTHR22642:SF2">
    <property type="entry name" value="PROTEIN LONG AFTER FAR-RED 3"/>
    <property type="match status" value="1"/>
</dbReference>
<dbReference type="AlphaFoldDB" id="A0A849C4Y6"/>
<dbReference type="PANTHER" id="PTHR22642">
    <property type="entry name" value="IMIDAZOLONEPROPIONASE"/>
    <property type="match status" value="1"/>
</dbReference>
<dbReference type="Pfam" id="PF07969">
    <property type="entry name" value="Amidohydro_3"/>
    <property type="match status" value="1"/>
</dbReference>
<dbReference type="InterPro" id="IPR013108">
    <property type="entry name" value="Amidohydro_3"/>
</dbReference>
<evidence type="ECO:0000259" key="1">
    <source>
        <dbReference type="Pfam" id="PF07969"/>
    </source>
</evidence>
<proteinExistence type="predicted"/>
<sequence length="461" mass="48565">MSILFRDVEIDGARVDVRVVGEYIAEIGRGLSIDSAELIDGGAGALLPGLHDHHLHLLALAATRRSVDCGPPSVTDLGALARALRAHAGSGWVRGTGYHESVAGDLDRHVLDRLLPYRPVRVQHRSGALWILNSVGVDTVSRVLDATADVERDESGAPTGRLWRYDSRLRPALPADVPDLAQVGETLARYGITSVTDATPDLDDTAIGLLSSGHRSGALPQSITLLGADNTGTVGGGLSVGPRKLLLRDHDLPTFDQLAAAVAGAHSVGRAVAVHCVSRESLLLSMVVFDGVGSIEGDRIEHAGIVPEGVAEWISRLGLRVVTQPGFLSARGDDYLRDVASDDLPYLYPYASLLRAGVKVTPSSDAPHGPLDPWAVMRAATDRTARSGAVLGPDECVTPMTALAGYLGTPGDPGGPPRHLACGVRADLCLLGGPLRQALTRQDASWVRMVVIGGRIVVRDE</sequence>
<gene>
    <name evidence="2" type="ORF">HLB23_13505</name>
</gene>
<dbReference type="RefSeq" id="WP_067523276.1">
    <property type="nucleotide sequence ID" value="NZ_JABELX010000004.1"/>
</dbReference>
<dbReference type="Proteomes" id="UP000586827">
    <property type="component" value="Unassembled WGS sequence"/>
</dbReference>
<evidence type="ECO:0000313" key="3">
    <source>
        <dbReference type="Proteomes" id="UP000586827"/>
    </source>
</evidence>
<dbReference type="Gene3D" id="3.10.310.70">
    <property type="match status" value="1"/>
</dbReference>
<dbReference type="InterPro" id="IPR011059">
    <property type="entry name" value="Metal-dep_hydrolase_composite"/>
</dbReference>
<dbReference type="EMBL" id="JABELX010000004">
    <property type="protein sequence ID" value="NNH70867.1"/>
    <property type="molecule type" value="Genomic_DNA"/>
</dbReference>
<dbReference type="Gene3D" id="2.30.40.10">
    <property type="entry name" value="Urease, subunit C, domain 1"/>
    <property type="match status" value="1"/>
</dbReference>
<organism evidence="2 3">
    <name type="scientific">Nocardia uniformis</name>
    <dbReference type="NCBI Taxonomy" id="53432"/>
    <lineage>
        <taxon>Bacteria</taxon>
        <taxon>Bacillati</taxon>
        <taxon>Actinomycetota</taxon>
        <taxon>Actinomycetes</taxon>
        <taxon>Mycobacteriales</taxon>
        <taxon>Nocardiaceae</taxon>
        <taxon>Nocardia</taxon>
    </lineage>
</organism>
<name>A0A849C4Y6_9NOCA</name>
<accession>A0A849C4Y6</accession>
<dbReference type="SUPFAM" id="SSF51556">
    <property type="entry name" value="Metallo-dependent hydrolases"/>
    <property type="match status" value="1"/>
</dbReference>
<reference evidence="2 3" key="1">
    <citation type="submission" date="2020-05" db="EMBL/GenBank/DDBJ databases">
        <title>MicrobeNet Type strains.</title>
        <authorList>
            <person name="Nicholson A.C."/>
        </authorList>
    </citation>
    <scope>NUCLEOTIDE SEQUENCE [LARGE SCALE GENOMIC DNA]</scope>
    <source>
        <strain evidence="2 3">JCM 3224</strain>
    </source>
</reference>
<dbReference type="SUPFAM" id="SSF51338">
    <property type="entry name" value="Composite domain of metallo-dependent hydrolases"/>
    <property type="match status" value="1"/>
</dbReference>
<protein>
    <submittedName>
        <fullName evidence="2">Amidohydrolase family protein</fullName>
    </submittedName>
</protein>
<keyword evidence="2" id="KW-0378">Hydrolase</keyword>
<comment type="caution">
    <text evidence="2">The sequence shown here is derived from an EMBL/GenBank/DDBJ whole genome shotgun (WGS) entry which is preliminary data.</text>
</comment>
<dbReference type="Gene3D" id="3.20.20.140">
    <property type="entry name" value="Metal-dependent hydrolases"/>
    <property type="match status" value="2"/>
</dbReference>
<evidence type="ECO:0000313" key="2">
    <source>
        <dbReference type="EMBL" id="NNH70867.1"/>
    </source>
</evidence>
<feature type="domain" description="Amidohydrolase 3" evidence="1">
    <location>
        <begin position="38"/>
        <end position="458"/>
    </location>
</feature>
<dbReference type="GO" id="GO:0016810">
    <property type="term" value="F:hydrolase activity, acting on carbon-nitrogen (but not peptide) bonds"/>
    <property type="evidence" value="ECO:0007669"/>
    <property type="project" value="InterPro"/>
</dbReference>
<dbReference type="InterPro" id="IPR032466">
    <property type="entry name" value="Metal_Hydrolase"/>
</dbReference>
<keyword evidence="3" id="KW-1185">Reference proteome</keyword>